<gene>
    <name evidence="2" type="ORF">TOLI1172_LOCUS6845</name>
</gene>
<name>A0A7S0ZI08_9RHOD</name>
<reference evidence="2" key="1">
    <citation type="submission" date="2021-01" db="EMBL/GenBank/DDBJ databases">
        <authorList>
            <person name="Corre E."/>
            <person name="Pelletier E."/>
            <person name="Niang G."/>
            <person name="Scheremetjew M."/>
            <person name="Finn R."/>
            <person name="Kale V."/>
            <person name="Holt S."/>
            <person name="Cochrane G."/>
            <person name="Meng A."/>
            <person name="Brown T."/>
            <person name="Cohen L."/>
        </authorList>
    </citation>
    <scope>NUCLEOTIDE SEQUENCE</scope>
    <source>
        <strain evidence="2">CCMP3278</strain>
    </source>
</reference>
<dbReference type="SUPFAM" id="SSF56219">
    <property type="entry name" value="DNase I-like"/>
    <property type="match status" value="1"/>
</dbReference>
<dbReference type="Gene3D" id="3.60.10.10">
    <property type="entry name" value="Endonuclease/exonuclease/phosphatase"/>
    <property type="match status" value="1"/>
</dbReference>
<accession>A0A7S0ZI08</accession>
<dbReference type="AlphaFoldDB" id="A0A7S0ZI08"/>
<organism evidence="2">
    <name type="scientific">Timspurckia oligopyrenoides</name>
    <dbReference type="NCBI Taxonomy" id="708627"/>
    <lineage>
        <taxon>Eukaryota</taxon>
        <taxon>Rhodophyta</taxon>
        <taxon>Bangiophyceae</taxon>
        <taxon>Porphyridiales</taxon>
        <taxon>Porphyridiaceae</taxon>
        <taxon>Timspurckia</taxon>
    </lineage>
</organism>
<dbReference type="InterPro" id="IPR036691">
    <property type="entry name" value="Endo/exonu/phosph_ase_sf"/>
</dbReference>
<proteinExistence type="predicted"/>
<feature type="domain" description="Endonuclease/exonuclease/phosphatase" evidence="1">
    <location>
        <begin position="43"/>
        <end position="204"/>
    </location>
</feature>
<protein>
    <recommendedName>
        <fullName evidence="1">Endonuclease/exonuclease/phosphatase domain-containing protein</fullName>
    </recommendedName>
</protein>
<dbReference type="InterPro" id="IPR005135">
    <property type="entry name" value="Endo/exonuclease/phosphatase"/>
</dbReference>
<evidence type="ECO:0000259" key="1">
    <source>
        <dbReference type="Pfam" id="PF03372"/>
    </source>
</evidence>
<dbReference type="EMBL" id="HBFP01009546">
    <property type="protein sequence ID" value="CAD8822449.1"/>
    <property type="molecule type" value="Transcribed_RNA"/>
</dbReference>
<evidence type="ECO:0000313" key="2">
    <source>
        <dbReference type="EMBL" id="CAD8822449.1"/>
    </source>
</evidence>
<dbReference type="GO" id="GO:0003824">
    <property type="term" value="F:catalytic activity"/>
    <property type="evidence" value="ECO:0007669"/>
    <property type="project" value="InterPro"/>
</dbReference>
<sequence>MLDGDFVRSPSMTQQHGLVGAVKSAFPALGPRGGRAQKTNISSWNIRSGSSRERLEQIVLELGRNTVEFCAVQELRLPNQGQQQFNLLDHQLQQTYSYTLLFSGSQVGGFSGVGVFIQSSKLCYLKDWNASEIFPERIMWTEFEGLTIISFYGFTETRSSKSRDPDPQSHLEKKVHLYEELDRIYSSLSHRQPVILCGDFNARIGFSDNSSSTTGAFGDPHERRQNVCYMR</sequence>
<dbReference type="Pfam" id="PF03372">
    <property type="entry name" value="Exo_endo_phos"/>
    <property type="match status" value="1"/>
</dbReference>